<dbReference type="VEuPathDB" id="FungiDB:MELLADRAFT_77151"/>
<dbReference type="AlphaFoldDB" id="F4RE07"/>
<dbReference type="HOGENOM" id="CLU_1636238_0_0_1"/>
<gene>
    <name evidence="3" type="ORF">MELLADRAFT_77151</name>
</gene>
<dbReference type="OrthoDB" id="2507326at2759"/>
<sequence length="146" mass="15225">MLTPTIFLAPFIILSIFITPSLSQNTTRNIIYPNVTSTTPVTATNQTNTVSGANSLPTNAPTTNATVNGTLPNTHPNVTTATTPLQKIPDSTGINNVPVPVMSGERANGRFGPDDGYIAAVGQLIIPVSLSIGVMLFTVYMVGIGL</sequence>
<feature type="transmembrane region" description="Helical" evidence="1">
    <location>
        <begin position="117"/>
        <end position="142"/>
    </location>
</feature>
<organism evidence="4">
    <name type="scientific">Melampsora larici-populina (strain 98AG31 / pathotype 3-4-7)</name>
    <name type="common">Poplar leaf rust fungus</name>
    <dbReference type="NCBI Taxonomy" id="747676"/>
    <lineage>
        <taxon>Eukaryota</taxon>
        <taxon>Fungi</taxon>
        <taxon>Dikarya</taxon>
        <taxon>Basidiomycota</taxon>
        <taxon>Pucciniomycotina</taxon>
        <taxon>Pucciniomycetes</taxon>
        <taxon>Pucciniales</taxon>
        <taxon>Melampsoraceae</taxon>
        <taxon>Melampsora</taxon>
    </lineage>
</organism>
<keyword evidence="1" id="KW-1133">Transmembrane helix</keyword>
<keyword evidence="2" id="KW-0732">Signal</keyword>
<dbReference type="RefSeq" id="XP_007407250.1">
    <property type="nucleotide sequence ID" value="XM_007407188.1"/>
</dbReference>
<evidence type="ECO:0008006" key="5">
    <source>
        <dbReference type="Google" id="ProtNLM"/>
    </source>
</evidence>
<dbReference type="KEGG" id="mlr:MELLADRAFT_77151"/>
<keyword evidence="4" id="KW-1185">Reference proteome</keyword>
<dbReference type="Proteomes" id="UP000001072">
    <property type="component" value="Unassembled WGS sequence"/>
</dbReference>
<dbReference type="InParanoid" id="F4RE07"/>
<evidence type="ECO:0000256" key="2">
    <source>
        <dbReference type="SAM" id="SignalP"/>
    </source>
</evidence>
<accession>F4RE07</accession>
<keyword evidence="1" id="KW-0472">Membrane</keyword>
<dbReference type="GeneID" id="18932896"/>
<reference evidence="4" key="1">
    <citation type="journal article" date="2011" name="Proc. Natl. Acad. Sci. U.S.A.">
        <title>Obligate biotrophy features unraveled by the genomic analysis of rust fungi.</title>
        <authorList>
            <person name="Duplessis S."/>
            <person name="Cuomo C.A."/>
            <person name="Lin Y.-C."/>
            <person name="Aerts A."/>
            <person name="Tisserant E."/>
            <person name="Veneault-Fourrey C."/>
            <person name="Joly D.L."/>
            <person name="Hacquard S."/>
            <person name="Amselem J."/>
            <person name="Cantarel B.L."/>
            <person name="Chiu R."/>
            <person name="Coutinho P.M."/>
            <person name="Feau N."/>
            <person name="Field M."/>
            <person name="Frey P."/>
            <person name="Gelhaye E."/>
            <person name="Goldberg J."/>
            <person name="Grabherr M.G."/>
            <person name="Kodira C.D."/>
            <person name="Kohler A."/>
            <person name="Kuees U."/>
            <person name="Lindquist E.A."/>
            <person name="Lucas S.M."/>
            <person name="Mago R."/>
            <person name="Mauceli E."/>
            <person name="Morin E."/>
            <person name="Murat C."/>
            <person name="Pangilinan J.L."/>
            <person name="Park R."/>
            <person name="Pearson M."/>
            <person name="Quesneville H."/>
            <person name="Rouhier N."/>
            <person name="Sakthikumar S."/>
            <person name="Salamov A.A."/>
            <person name="Schmutz J."/>
            <person name="Selles B."/>
            <person name="Shapiro H."/>
            <person name="Tanguay P."/>
            <person name="Tuskan G.A."/>
            <person name="Henrissat B."/>
            <person name="Van de Peer Y."/>
            <person name="Rouze P."/>
            <person name="Ellis J.G."/>
            <person name="Dodds P.N."/>
            <person name="Schein J.E."/>
            <person name="Zhong S."/>
            <person name="Hamelin R.C."/>
            <person name="Grigoriev I.V."/>
            <person name="Szabo L.J."/>
            <person name="Martin F."/>
        </authorList>
    </citation>
    <scope>NUCLEOTIDE SEQUENCE [LARGE SCALE GENOMIC DNA]</scope>
    <source>
        <strain evidence="4">98AG31 / pathotype 3-4-7</strain>
    </source>
</reference>
<proteinExistence type="predicted"/>
<dbReference type="EMBL" id="GL883097">
    <property type="protein sequence ID" value="EGG09523.1"/>
    <property type="molecule type" value="Genomic_DNA"/>
</dbReference>
<feature type="signal peptide" evidence="2">
    <location>
        <begin position="1"/>
        <end position="23"/>
    </location>
</feature>
<evidence type="ECO:0000256" key="1">
    <source>
        <dbReference type="SAM" id="Phobius"/>
    </source>
</evidence>
<evidence type="ECO:0000313" key="3">
    <source>
        <dbReference type="EMBL" id="EGG09523.1"/>
    </source>
</evidence>
<protein>
    <recommendedName>
        <fullName evidence="5">Secreted protein</fullName>
    </recommendedName>
</protein>
<keyword evidence="1" id="KW-0812">Transmembrane</keyword>
<evidence type="ECO:0000313" key="4">
    <source>
        <dbReference type="Proteomes" id="UP000001072"/>
    </source>
</evidence>
<name>F4RE07_MELLP</name>
<feature type="chain" id="PRO_5003315083" description="Secreted protein" evidence="2">
    <location>
        <begin position="24"/>
        <end position="146"/>
    </location>
</feature>